<sequence>MGGLVIETVRPGVQFIPDAAAAFRRADAQVLAEFGRHIDVNSTYRSWSDQMLMFVNWGRYVSSGYKAALYPGHSKAVHPSESFHVAGTALDSDDWVNARIVEILAENGFIRNRLYVPNENHHFEYIRARDTNYGKPATTGHAATPIIPAGEEDEDDMYVKNVMHHKINADKRMEVKVSNPGSGFELNFITGSKDTLQAFADQYETGNSMQVSASVFRVIGEACAAVRPQGQIAVSLGDADA</sequence>
<evidence type="ECO:0000313" key="2">
    <source>
        <dbReference type="EMBL" id="SDR72700.1"/>
    </source>
</evidence>
<dbReference type="Gene3D" id="3.30.1380.10">
    <property type="match status" value="1"/>
</dbReference>
<proteinExistence type="predicted"/>
<dbReference type="EMBL" id="LT629770">
    <property type="protein sequence ID" value="SDR72700.1"/>
    <property type="molecule type" value="Genomic_DNA"/>
</dbReference>
<organism evidence="1 3">
    <name type="scientific">Microbacterium paraoxydans</name>
    <dbReference type="NCBI Taxonomy" id="199592"/>
    <lineage>
        <taxon>Bacteria</taxon>
        <taxon>Bacillati</taxon>
        <taxon>Actinomycetota</taxon>
        <taxon>Actinomycetes</taxon>
        <taxon>Micrococcales</taxon>
        <taxon>Microbacteriaceae</taxon>
        <taxon>Microbacterium</taxon>
    </lineage>
</organism>
<evidence type="ECO:0008006" key="4">
    <source>
        <dbReference type="Google" id="ProtNLM"/>
    </source>
</evidence>
<evidence type="ECO:0000313" key="3">
    <source>
        <dbReference type="Proteomes" id="UP000182126"/>
    </source>
</evidence>
<dbReference type="RefSeq" id="WP_060921003.1">
    <property type="nucleotide sequence ID" value="NZ_LT629770.1"/>
</dbReference>
<evidence type="ECO:0000313" key="1">
    <source>
        <dbReference type="EMBL" id="SDR70843.1"/>
    </source>
</evidence>
<reference evidence="1 3" key="1">
    <citation type="submission" date="2016-10" db="EMBL/GenBank/DDBJ databases">
        <authorList>
            <person name="de Groot N.N."/>
        </authorList>
    </citation>
    <scope>NUCLEOTIDE SEQUENCE [LARGE SCALE GENOMIC DNA]</scope>
    <source>
        <strain evidence="1 3">DSM 15019</strain>
    </source>
</reference>
<dbReference type="AlphaFoldDB" id="A0A1H1L8P6"/>
<gene>
    <name evidence="1" type="ORF">SAMN04489809_0023</name>
    <name evidence="2" type="ORF">SAMN04489809_0099</name>
</gene>
<accession>A0A1H1L8P6</accession>
<name>A0A1H1L8P6_9MICO</name>
<dbReference type="EMBL" id="LT629770">
    <property type="protein sequence ID" value="SDR70843.1"/>
    <property type="molecule type" value="Genomic_DNA"/>
</dbReference>
<dbReference type="InterPro" id="IPR009045">
    <property type="entry name" value="Zn_M74/Hedgehog-like"/>
</dbReference>
<dbReference type="SUPFAM" id="SSF55166">
    <property type="entry name" value="Hedgehog/DD-peptidase"/>
    <property type="match status" value="1"/>
</dbReference>
<protein>
    <recommendedName>
        <fullName evidence="4">D-alanyl-D-alanine carboxypeptidase</fullName>
    </recommendedName>
</protein>
<dbReference type="GeneID" id="36300473"/>
<dbReference type="Proteomes" id="UP000182126">
    <property type="component" value="Chromosome I"/>
</dbReference>